<reference evidence="1" key="2">
    <citation type="journal article" date="2015" name="Data Brief">
        <title>Shoot transcriptome of the giant reed, Arundo donax.</title>
        <authorList>
            <person name="Barrero R.A."/>
            <person name="Guerrero F.D."/>
            <person name="Moolhuijzen P."/>
            <person name="Goolsby J.A."/>
            <person name="Tidwell J."/>
            <person name="Bellgard S.E."/>
            <person name="Bellgard M.I."/>
        </authorList>
    </citation>
    <scope>NUCLEOTIDE SEQUENCE</scope>
    <source>
        <tissue evidence="1">Shoot tissue taken approximately 20 cm above the soil surface</tissue>
    </source>
</reference>
<proteinExistence type="predicted"/>
<accession>A0A0A9BMU6</accession>
<reference evidence="1" key="1">
    <citation type="submission" date="2014-09" db="EMBL/GenBank/DDBJ databases">
        <authorList>
            <person name="Magalhaes I.L.F."/>
            <person name="Oliveira U."/>
            <person name="Santos F.R."/>
            <person name="Vidigal T.H.D.A."/>
            <person name="Brescovit A.D."/>
            <person name="Santos A.J."/>
        </authorList>
    </citation>
    <scope>NUCLEOTIDE SEQUENCE</scope>
    <source>
        <tissue evidence="1">Shoot tissue taken approximately 20 cm above the soil surface</tissue>
    </source>
</reference>
<dbReference type="AlphaFoldDB" id="A0A0A9BMU6"/>
<dbReference type="EMBL" id="GBRH01237318">
    <property type="protein sequence ID" value="JAD60577.1"/>
    <property type="molecule type" value="Transcribed_RNA"/>
</dbReference>
<protein>
    <submittedName>
        <fullName evidence="1">Uncharacterized protein</fullName>
    </submittedName>
</protein>
<evidence type="ECO:0000313" key="1">
    <source>
        <dbReference type="EMBL" id="JAD60577.1"/>
    </source>
</evidence>
<organism evidence="1">
    <name type="scientific">Arundo donax</name>
    <name type="common">Giant reed</name>
    <name type="synonym">Donax arundinaceus</name>
    <dbReference type="NCBI Taxonomy" id="35708"/>
    <lineage>
        <taxon>Eukaryota</taxon>
        <taxon>Viridiplantae</taxon>
        <taxon>Streptophyta</taxon>
        <taxon>Embryophyta</taxon>
        <taxon>Tracheophyta</taxon>
        <taxon>Spermatophyta</taxon>
        <taxon>Magnoliopsida</taxon>
        <taxon>Liliopsida</taxon>
        <taxon>Poales</taxon>
        <taxon>Poaceae</taxon>
        <taxon>PACMAD clade</taxon>
        <taxon>Arundinoideae</taxon>
        <taxon>Arundineae</taxon>
        <taxon>Arundo</taxon>
    </lineage>
</organism>
<sequence length="58" mass="6569">MRAEKCGIVKGVEPEIFSCKGWSEAQICPISQSHCSFHLLNFDRPNWCTMQSLLAKVI</sequence>
<name>A0A0A9BMU6_ARUDO</name>